<comment type="caution">
    <text evidence="2">The sequence shown here is derived from an EMBL/GenBank/DDBJ whole genome shotgun (WGS) entry which is preliminary data.</text>
</comment>
<keyword evidence="3" id="KW-1185">Reference proteome</keyword>
<dbReference type="InterPro" id="IPR016181">
    <property type="entry name" value="Acyl_CoA_acyltransferase"/>
</dbReference>
<evidence type="ECO:0000259" key="1">
    <source>
        <dbReference type="PROSITE" id="PS51186"/>
    </source>
</evidence>
<feature type="domain" description="N-acetyltransferase" evidence="1">
    <location>
        <begin position="4"/>
        <end position="157"/>
    </location>
</feature>
<dbReference type="AlphaFoldDB" id="A0A2T2YLS1"/>
<dbReference type="InterPro" id="IPR000182">
    <property type="entry name" value="GNAT_dom"/>
</dbReference>
<dbReference type="GO" id="GO:0016747">
    <property type="term" value="F:acyltransferase activity, transferring groups other than amino-acyl groups"/>
    <property type="evidence" value="ECO:0007669"/>
    <property type="project" value="InterPro"/>
</dbReference>
<dbReference type="PROSITE" id="PS51186">
    <property type="entry name" value="GNAT"/>
    <property type="match status" value="1"/>
</dbReference>
<proteinExistence type="predicted"/>
<reference evidence="2 3" key="1">
    <citation type="submission" date="2018-03" db="EMBL/GenBank/DDBJ databases">
        <title>Adhaeribacter sp. HMF7605 Genome sequencing and assembly.</title>
        <authorList>
            <person name="Kang H."/>
            <person name="Kang J."/>
            <person name="Cha I."/>
            <person name="Kim H."/>
            <person name="Joh K."/>
        </authorList>
    </citation>
    <scope>NUCLEOTIDE SEQUENCE [LARGE SCALE GENOMIC DNA]</scope>
    <source>
        <strain evidence="2 3">HMF7605</strain>
    </source>
</reference>
<sequence length="178" mass="20709">MSHYKVKAAKHLLDSDIKAILHFWEMHTLTPDAFREKFKNSEFHLVKDYSSTIRAVARVNFDFKLRINEQLFAYPEFGGFVALPQGKGYGTELLQYLIQNLKKRKLEALGFCEKPLRPYYEKCGIRILYDQAKFLRTAEQNEWIPSSDDDILDLTLSPASWQQLQSLSPANLAYLVED</sequence>
<dbReference type="RefSeq" id="WP_106932639.1">
    <property type="nucleotide sequence ID" value="NZ_PYFT01000001.1"/>
</dbReference>
<dbReference type="Proteomes" id="UP000240357">
    <property type="component" value="Unassembled WGS sequence"/>
</dbReference>
<dbReference type="OrthoDB" id="768656at2"/>
<protein>
    <recommendedName>
        <fullName evidence="1">N-acetyltransferase domain-containing protein</fullName>
    </recommendedName>
</protein>
<dbReference type="SUPFAM" id="SSF55729">
    <property type="entry name" value="Acyl-CoA N-acyltransferases (Nat)"/>
    <property type="match status" value="1"/>
</dbReference>
<gene>
    <name evidence="2" type="ORF">AHMF7605_24675</name>
</gene>
<name>A0A2T2YLS1_9BACT</name>
<evidence type="ECO:0000313" key="3">
    <source>
        <dbReference type="Proteomes" id="UP000240357"/>
    </source>
</evidence>
<evidence type="ECO:0000313" key="2">
    <source>
        <dbReference type="EMBL" id="PSR56462.1"/>
    </source>
</evidence>
<dbReference type="Gene3D" id="3.40.630.30">
    <property type="match status" value="1"/>
</dbReference>
<accession>A0A2T2YLS1</accession>
<dbReference type="Pfam" id="PF00583">
    <property type="entry name" value="Acetyltransf_1"/>
    <property type="match status" value="1"/>
</dbReference>
<organism evidence="2 3">
    <name type="scientific">Adhaeribacter arboris</name>
    <dbReference type="NCBI Taxonomy" id="2072846"/>
    <lineage>
        <taxon>Bacteria</taxon>
        <taxon>Pseudomonadati</taxon>
        <taxon>Bacteroidota</taxon>
        <taxon>Cytophagia</taxon>
        <taxon>Cytophagales</taxon>
        <taxon>Hymenobacteraceae</taxon>
        <taxon>Adhaeribacter</taxon>
    </lineage>
</organism>
<dbReference type="EMBL" id="PYFT01000001">
    <property type="protein sequence ID" value="PSR56462.1"/>
    <property type="molecule type" value="Genomic_DNA"/>
</dbReference>